<dbReference type="STRING" id="34508.A0A4U5NHQ4"/>
<dbReference type="Gene3D" id="3.30.1520.10">
    <property type="entry name" value="Phox-like domain"/>
    <property type="match status" value="1"/>
</dbReference>
<dbReference type="SMART" id="SM00312">
    <property type="entry name" value="PX"/>
    <property type="match status" value="1"/>
</dbReference>
<dbReference type="GO" id="GO:0032456">
    <property type="term" value="P:endocytic recycling"/>
    <property type="evidence" value="ECO:0007669"/>
    <property type="project" value="TreeGrafter"/>
</dbReference>
<dbReference type="PANTHER" id="PTHR12431">
    <property type="entry name" value="SORTING NEXIN 17 AND 27"/>
    <property type="match status" value="1"/>
</dbReference>
<dbReference type="Pfam" id="PF18116">
    <property type="entry name" value="SNX17_FERM_C"/>
    <property type="match status" value="1"/>
</dbReference>
<dbReference type="InterPro" id="IPR048763">
    <property type="entry name" value="SNX17-31_FERM_F1"/>
</dbReference>
<dbReference type="Gene3D" id="1.20.80.60">
    <property type="match status" value="1"/>
</dbReference>
<name>A0A4U5NHQ4_STECR</name>
<dbReference type="InterPro" id="IPR036871">
    <property type="entry name" value="PX_dom_sf"/>
</dbReference>
<keyword evidence="6" id="KW-1185">Reference proteome</keyword>
<feature type="domain" description="PX" evidence="4">
    <location>
        <begin position="47"/>
        <end position="169"/>
    </location>
</feature>
<dbReference type="GO" id="GO:0006886">
    <property type="term" value="P:intracellular protein transport"/>
    <property type="evidence" value="ECO:0007669"/>
    <property type="project" value="TreeGrafter"/>
</dbReference>
<dbReference type="Proteomes" id="UP000298663">
    <property type="component" value="Unassembled WGS sequence"/>
</dbReference>
<dbReference type="InterPro" id="IPR011993">
    <property type="entry name" value="PH-like_dom_sf"/>
</dbReference>
<dbReference type="GO" id="GO:0035091">
    <property type="term" value="F:phosphatidylinositol binding"/>
    <property type="evidence" value="ECO:0007669"/>
    <property type="project" value="InterPro"/>
</dbReference>
<dbReference type="EMBL" id="AZBU02000004">
    <property type="protein sequence ID" value="TKR82336.1"/>
    <property type="molecule type" value="Genomic_DNA"/>
</dbReference>
<dbReference type="SUPFAM" id="SSF64268">
    <property type="entry name" value="PX domain"/>
    <property type="match status" value="1"/>
</dbReference>
<dbReference type="Pfam" id="PF21273">
    <property type="entry name" value="SNX17-27-31_F1_FERM"/>
    <property type="match status" value="1"/>
</dbReference>
<accession>A0A4U5NHQ4</accession>
<organism evidence="5 6">
    <name type="scientific">Steinernema carpocapsae</name>
    <name type="common">Entomopathogenic nematode</name>
    <dbReference type="NCBI Taxonomy" id="34508"/>
    <lineage>
        <taxon>Eukaryota</taxon>
        <taxon>Metazoa</taxon>
        <taxon>Ecdysozoa</taxon>
        <taxon>Nematoda</taxon>
        <taxon>Chromadorea</taxon>
        <taxon>Rhabditida</taxon>
        <taxon>Tylenchina</taxon>
        <taxon>Panagrolaimomorpha</taxon>
        <taxon>Strongyloidoidea</taxon>
        <taxon>Steinernematidae</taxon>
        <taxon>Steinernema</taxon>
    </lineage>
</organism>
<dbReference type="InterPro" id="IPR001683">
    <property type="entry name" value="PX_dom"/>
</dbReference>
<keyword evidence="2" id="KW-0813">Transport</keyword>
<dbReference type="PANTHER" id="PTHR12431:SF14">
    <property type="entry name" value="LD15323P"/>
    <property type="match status" value="1"/>
</dbReference>
<evidence type="ECO:0000256" key="1">
    <source>
        <dbReference type="ARBA" id="ARBA00010883"/>
    </source>
</evidence>
<proteinExistence type="inferred from homology"/>
<dbReference type="AlphaFoldDB" id="A0A4U5NHQ4"/>
<dbReference type="PROSITE" id="PS50195">
    <property type="entry name" value="PX"/>
    <property type="match status" value="1"/>
</dbReference>
<dbReference type="GO" id="GO:0005769">
    <property type="term" value="C:early endosome"/>
    <property type="evidence" value="ECO:0007669"/>
    <property type="project" value="TreeGrafter"/>
</dbReference>
<comment type="caution">
    <text evidence="5">The sequence shown here is derived from an EMBL/GenBank/DDBJ whole genome shotgun (WGS) entry which is preliminary data.</text>
</comment>
<evidence type="ECO:0000259" key="4">
    <source>
        <dbReference type="PROSITE" id="PS50195"/>
    </source>
</evidence>
<dbReference type="Pfam" id="PF00787">
    <property type="entry name" value="PX"/>
    <property type="match status" value="1"/>
</dbReference>
<dbReference type="Gene3D" id="3.10.20.90">
    <property type="entry name" value="Phosphatidylinositol 3-kinase Catalytic Subunit, Chain A, domain 1"/>
    <property type="match status" value="1"/>
</dbReference>
<dbReference type="OrthoDB" id="5772781at2759"/>
<evidence type="ECO:0000313" key="5">
    <source>
        <dbReference type="EMBL" id="TKR82336.1"/>
    </source>
</evidence>
<evidence type="ECO:0000256" key="2">
    <source>
        <dbReference type="ARBA" id="ARBA00022448"/>
    </source>
</evidence>
<keyword evidence="3" id="KW-0653">Protein transport</keyword>
<evidence type="ECO:0000313" key="6">
    <source>
        <dbReference type="Proteomes" id="UP000298663"/>
    </source>
</evidence>
<protein>
    <recommendedName>
        <fullName evidence="4">PX domain-containing protein</fullName>
    </recommendedName>
</protein>
<comment type="similarity">
    <text evidence="1">Belongs to the sorting nexin family.</text>
</comment>
<evidence type="ECO:0000256" key="3">
    <source>
        <dbReference type="ARBA" id="ARBA00022927"/>
    </source>
</evidence>
<gene>
    <name evidence="5" type="ORF">L596_016076</name>
</gene>
<reference evidence="5 6" key="1">
    <citation type="journal article" date="2015" name="Genome Biol.">
        <title>Comparative genomics of Steinernema reveals deeply conserved gene regulatory networks.</title>
        <authorList>
            <person name="Dillman A.R."/>
            <person name="Macchietto M."/>
            <person name="Porter C.F."/>
            <person name="Rogers A."/>
            <person name="Williams B."/>
            <person name="Antoshechkin I."/>
            <person name="Lee M.M."/>
            <person name="Goodwin Z."/>
            <person name="Lu X."/>
            <person name="Lewis E.E."/>
            <person name="Goodrich-Blair H."/>
            <person name="Stock S.P."/>
            <person name="Adams B.J."/>
            <person name="Sternberg P.W."/>
            <person name="Mortazavi A."/>
        </authorList>
    </citation>
    <scope>NUCLEOTIDE SEQUENCE [LARGE SCALE GENOMIC DNA]</scope>
    <source>
        <strain evidence="5 6">ALL</strain>
    </source>
</reference>
<dbReference type="Gene3D" id="2.30.29.30">
    <property type="entry name" value="Pleckstrin-homology domain (PH domain)/Phosphotyrosine-binding domain (PTB)"/>
    <property type="match status" value="1"/>
</dbReference>
<dbReference type="InterPro" id="IPR040842">
    <property type="entry name" value="SNX17/31_FERM"/>
</dbReference>
<sequence>MEGCHFGLLASGRVIARAACTRPLTPAVWSTLVAPFFGPLWWPIRNPRPDRGMEACLEIAERPLGFALLVSETDRSSRRVYNIHCNGMFHASVRYSDLFALHERLIENFGFRLNAPDFPPKKIWRTLDEKGINERRVGLKKYFQGLIQNEDVVKHYLFENAFLEFQVDSYKPSAVNVKLEVFLSDGSHKMINCLSNNSSELVLKLALDAVGADIRNIGSFALFLGRDRNAQGDGELASTSDKFDMLLVRMLRNFESPYITQQNANRKSAADAVYHKIVIRKIVWEPRMEEALLDDPGAVRLLYLQAKSDLQCGHLVVAPYVLDRLRMLEDQESFIQYLRLCHLQPNYSYEVLLPVISDYPKPGTQCRLKVGRRTIVLEYENDLSQAGFIQAVFRAVRIRIWRITHTPTDHTTAPSIFEFHYLVSHQQQRFDWIRLVTDQCIILSQLFQSVSAEILQEHKGNQVPEELYKFDDEITNKASDLLEASKASSIINSDDNTIKDLNLLSDGYESFEDVFMMISDALPRLRESRPPYNITNDDL</sequence>
<reference evidence="5 6" key="2">
    <citation type="journal article" date="2019" name="G3 (Bethesda)">
        <title>Hybrid Assembly of the Genome of the Entomopathogenic Nematode Steinernema carpocapsae Identifies the X-Chromosome.</title>
        <authorList>
            <person name="Serra L."/>
            <person name="Macchietto M."/>
            <person name="Macias-Munoz A."/>
            <person name="McGill C.J."/>
            <person name="Rodriguez I.M."/>
            <person name="Rodriguez B."/>
            <person name="Murad R."/>
            <person name="Mortazavi A."/>
        </authorList>
    </citation>
    <scope>NUCLEOTIDE SEQUENCE [LARGE SCALE GENOMIC DNA]</scope>
    <source>
        <strain evidence="5 6">ALL</strain>
    </source>
</reference>